<dbReference type="SUPFAM" id="SSF100950">
    <property type="entry name" value="NagB/RpiA/CoA transferase-like"/>
    <property type="match status" value="1"/>
</dbReference>
<comment type="caution">
    <text evidence="2">The sequence shown here is derived from an EMBL/GenBank/DDBJ whole genome shotgun (WGS) entry which is preliminary data.</text>
</comment>
<dbReference type="EMBL" id="BMPF01000003">
    <property type="protein sequence ID" value="GGL38918.1"/>
    <property type="molecule type" value="Genomic_DNA"/>
</dbReference>
<proteinExistence type="predicted"/>
<keyword evidence="3" id="KW-1185">Reference proteome</keyword>
<dbReference type="Gene3D" id="3.40.50.10420">
    <property type="entry name" value="NagB/RpiA/CoA transferase-like"/>
    <property type="match status" value="1"/>
</dbReference>
<sequence>MSTALSTFESSLDRLEVGWTRTTPDGFEDALASAIDPPAVGVPLGIDGVSLDGTAVETPPTPRLLREANTGVTRAGKAIARYGTLVVDSDPAGTEPVSLYPPTHVAVVRESDVLPDVESASDHLGVRFADGGSSVFATGVSSTGDMGALVEGVHGPKHVHVLILEER</sequence>
<dbReference type="OrthoDB" id="199019at2157"/>
<name>A0A830EXD7_9EURY</name>
<feature type="domain" description="LUD" evidence="1">
    <location>
        <begin position="64"/>
        <end position="164"/>
    </location>
</feature>
<evidence type="ECO:0000313" key="2">
    <source>
        <dbReference type="EMBL" id="GGL38918.1"/>
    </source>
</evidence>
<dbReference type="Proteomes" id="UP000628840">
    <property type="component" value="Unassembled WGS sequence"/>
</dbReference>
<dbReference type="AlphaFoldDB" id="A0A830EXD7"/>
<dbReference type="InterPro" id="IPR003741">
    <property type="entry name" value="LUD_dom"/>
</dbReference>
<protein>
    <submittedName>
        <fullName evidence="2">Lactate utilization protein C</fullName>
    </submittedName>
</protein>
<evidence type="ECO:0000259" key="1">
    <source>
        <dbReference type="Pfam" id="PF02589"/>
    </source>
</evidence>
<dbReference type="InterPro" id="IPR024185">
    <property type="entry name" value="FTHF_cligase-like_sf"/>
</dbReference>
<dbReference type="PANTHER" id="PTHR43682">
    <property type="entry name" value="LACTATE UTILIZATION PROTEIN C"/>
    <property type="match status" value="1"/>
</dbReference>
<dbReference type="Pfam" id="PF02589">
    <property type="entry name" value="LUD_dom"/>
    <property type="match status" value="1"/>
</dbReference>
<gene>
    <name evidence="2" type="ORF">GCM10009037_23240</name>
</gene>
<dbReference type="RefSeq" id="WP_188883908.1">
    <property type="nucleotide sequence ID" value="NZ_BMPF01000003.1"/>
</dbReference>
<dbReference type="InterPro" id="IPR037171">
    <property type="entry name" value="NagB/RpiA_transferase-like"/>
</dbReference>
<reference evidence="2 3" key="1">
    <citation type="journal article" date="2019" name="Int. J. Syst. Evol. Microbiol.">
        <title>The Global Catalogue of Microorganisms (GCM) 10K type strain sequencing project: providing services to taxonomists for standard genome sequencing and annotation.</title>
        <authorList>
            <consortium name="The Broad Institute Genomics Platform"/>
            <consortium name="The Broad Institute Genome Sequencing Center for Infectious Disease"/>
            <person name="Wu L."/>
            <person name="Ma J."/>
        </authorList>
    </citation>
    <scope>NUCLEOTIDE SEQUENCE [LARGE SCALE GENOMIC DNA]</scope>
    <source>
        <strain evidence="2 3">JCM 19585</strain>
    </source>
</reference>
<dbReference type="PANTHER" id="PTHR43682:SF1">
    <property type="entry name" value="LACTATE UTILIZATION PROTEIN C"/>
    <property type="match status" value="1"/>
</dbReference>
<evidence type="ECO:0000313" key="3">
    <source>
        <dbReference type="Proteomes" id="UP000628840"/>
    </source>
</evidence>
<organism evidence="2 3">
    <name type="scientific">Halarchaeum grantii</name>
    <dbReference type="NCBI Taxonomy" id="1193105"/>
    <lineage>
        <taxon>Archaea</taxon>
        <taxon>Methanobacteriati</taxon>
        <taxon>Methanobacteriota</taxon>
        <taxon>Stenosarchaea group</taxon>
        <taxon>Halobacteria</taxon>
        <taxon>Halobacteriales</taxon>
        <taxon>Halobacteriaceae</taxon>
    </lineage>
</organism>
<accession>A0A830EXD7</accession>